<dbReference type="Proteomes" id="UP001063350">
    <property type="component" value="Chromosome"/>
</dbReference>
<keyword evidence="3" id="KW-0808">Transferase</keyword>
<dbReference type="SUPFAM" id="SSF53448">
    <property type="entry name" value="Nucleotide-diphospho-sugar transferases"/>
    <property type="match status" value="2"/>
</dbReference>
<feature type="transmembrane region" description="Helical" evidence="4">
    <location>
        <begin position="320"/>
        <end position="341"/>
    </location>
</feature>
<dbReference type="PANTHER" id="PTHR43630">
    <property type="entry name" value="POLY-BETA-1,6-N-ACETYL-D-GLUCOSAMINE SYNTHASE"/>
    <property type="match status" value="1"/>
</dbReference>
<feature type="domain" description="Glycosyltransferase 2-like" evidence="5">
    <location>
        <begin position="470"/>
        <end position="631"/>
    </location>
</feature>
<evidence type="ECO:0000256" key="3">
    <source>
        <dbReference type="ARBA" id="ARBA00022679"/>
    </source>
</evidence>
<dbReference type="GO" id="GO:0016757">
    <property type="term" value="F:glycosyltransferase activity"/>
    <property type="evidence" value="ECO:0007669"/>
    <property type="project" value="UniProtKB-KW"/>
</dbReference>
<keyword evidence="4" id="KW-0812">Transmembrane</keyword>
<dbReference type="Gene3D" id="3.90.550.10">
    <property type="entry name" value="Spore Coat Polysaccharide Biosynthesis Protein SpsA, Chain A"/>
    <property type="match status" value="2"/>
</dbReference>
<feature type="transmembrane region" description="Helical" evidence="4">
    <location>
        <begin position="6"/>
        <end position="34"/>
    </location>
</feature>
<keyword evidence="7" id="KW-1185">Reference proteome</keyword>
<evidence type="ECO:0000256" key="4">
    <source>
        <dbReference type="SAM" id="Phobius"/>
    </source>
</evidence>
<sequence length="805" mass="90626">MDTFLTILAVGSLGLLVYVYIGYPILLSMLSVLFPARTIKKRPIRPSVSLLISCYNEENILEEKLENCFALDYPADKLEICVVSDGSTDRTDEIAKSYADKGVKLIRVEGRVGKTACLNVAVPQATGEIIIFSDANAMYAPDAISRLVENFADEQVGYVVGEAQYADADLNAAAKSEDSYWQYEIMIKKMESRLHSMVGGDGAIYAIRREFYWELQPSDINDFVNPLQIISHGYRGIYEPDAICYEDTTGSFAKEFDRKVRIVNRSFNGLLRVKSVLNPFKVGIYSFEIISHKLLRWFAPYFLLLFVLSSVVLALRGNVFFQYVTFSIAAFIVLADIGHLLSSYSKTWPIFYLPYYFTRVNIAAFIGINRRLLGNTQVTWTPSRIEEKELEGVSRVDIVTQIVAIGLLFYVFWFVSRVVPVDIVTSRTVFWSSLCLIFYVYFGYPIILAVWSKCCPKDVNRDEIFPDTTLLVCAYNEDEVIEEKILNSLKVDYPEEKLRIVIASDGSTDNTNSIVEKYAGKRLTLYAYKERTGKVGAILQTVPQLTSEIIVFSDANTMYDPSALRTLMRNFNDPSVGGVSADVVLLNDETNFGESESAYYRYERWIQQKESEVGSIIGADGGMYAIRRELFKPPAPNIILDDFVISMNVALQGKRLVYDAEAKGYEKSTISHVTEFLRKSRVIAGAVQALKQAEGIPGPSHKGLFFSFVSHKMLRWLVPAMLLAMLLSNLYIVVHGGSLIYQLFLALQLAFYLFAFAGLVLGGESKTPIIGIPFYFCLVNGAALYGLYKGCLNKQPVTWKKFSRK</sequence>
<dbReference type="PANTHER" id="PTHR43630:SF1">
    <property type="entry name" value="POLY-BETA-1,6-N-ACETYL-D-GLUCOSAMINE SYNTHASE"/>
    <property type="match status" value="1"/>
</dbReference>
<gene>
    <name evidence="6" type="ORF">GF1_00450</name>
</gene>
<evidence type="ECO:0000313" key="6">
    <source>
        <dbReference type="EMBL" id="BCO07669.1"/>
    </source>
</evidence>
<evidence type="ECO:0000256" key="1">
    <source>
        <dbReference type="ARBA" id="ARBA00006739"/>
    </source>
</evidence>
<protein>
    <recommendedName>
        <fullName evidence="5">Glycosyltransferase 2-like domain-containing protein</fullName>
    </recommendedName>
</protein>
<name>A0A915XGN8_9BACT</name>
<dbReference type="KEGG" id="ddu:GF1_00450"/>
<feature type="transmembrane region" description="Helical" evidence="4">
    <location>
        <begin position="740"/>
        <end position="762"/>
    </location>
</feature>
<organism evidence="6 7">
    <name type="scientific">Desulfolithobacter dissulfuricans</name>
    <dbReference type="NCBI Taxonomy" id="2795293"/>
    <lineage>
        <taxon>Bacteria</taxon>
        <taxon>Pseudomonadati</taxon>
        <taxon>Thermodesulfobacteriota</taxon>
        <taxon>Desulfobulbia</taxon>
        <taxon>Desulfobulbales</taxon>
        <taxon>Desulfobulbaceae</taxon>
        <taxon>Desulfolithobacter</taxon>
    </lineage>
</organism>
<dbReference type="AlphaFoldDB" id="A0A915XGN8"/>
<keyword evidence="2" id="KW-0328">Glycosyltransferase</keyword>
<dbReference type="EMBL" id="AP024233">
    <property type="protein sequence ID" value="BCO07669.1"/>
    <property type="molecule type" value="Genomic_DNA"/>
</dbReference>
<dbReference type="RefSeq" id="WP_267927619.1">
    <property type="nucleotide sequence ID" value="NZ_AP024233.1"/>
</dbReference>
<dbReference type="CDD" id="cd06439">
    <property type="entry name" value="CESA_like_1"/>
    <property type="match status" value="2"/>
</dbReference>
<evidence type="ECO:0000313" key="7">
    <source>
        <dbReference type="Proteomes" id="UP001063350"/>
    </source>
</evidence>
<comment type="similarity">
    <text evidence="1">Belongs to the glycosyltransferase 2 family.</text>
</comment>
<evidence type="ECO:0000256" key="2">
    <source>
        <dbReference type="ARBA" id="ARBA00022676"/>
    </source>
</evidence>
<dbReference type="InterPro" id="IPR001173">
    <property type="entry name" value="Glyco_trans_2-like"/>
</dbReference>
<keyword evidence="4" id="KW-0472">Membrane</keyword>
<reference evidence="6" key="1">
    <citation type="submission" date="2020-12" db="EMBL/GenBank/DDBJ databases">
        <title>Desulfobium dissulfuricans gen. nov., sp. nov., a novel mesophilic, sulfate-reducing bacterium isolated from a deep-sea hydrothermal vent.</title>
        <authorList>
            <person name="Hashimoto Y."/>
            <person name="Tame A."/>
            <person name="Sawayama S."/>
            <person name="Miyazaki J."/>
            <person name="Takai K."/>
            <person name="Nakagawa S."/>
        </authorList>
    </citation>
    <scope>NUCLEOTIDE SEQUENCE</scope>
    <source>
        <strain evidence="6">GF1</strain>
    </source>
</reference>
<feature type="transmembrane region" description="Helical" evidence="4">
    <location>
        <begin position="398"/>
        <end position="416"/>
    </location>
</feature>
<accession>A0A915XGN8</accession>
<feature type="transmembrane region" description="Helical" evidence="4">
    <location>
        <begin position="716"/>
        <end position="734"/>
    </location>
</feature>
<dbReference type="Pfam" id="PF00535">
    <property type="entry name" value="Glycos_transf_2"/>
    <property type="match status" value="2"/>
</dbReference>
<evidence type="ECO:0000259" key="5">
    <source>
        <dbReference type="Pfam" id="PF00535"/>
    </source>
</evidence>
<feature type="domain" description="Glycosyltransferase 2-like" evidence="5">
    <location>
        <begin position="49"/>
        <end position="215"/>
    </location>
</feature>
<keyword evidence="4" id="KW-1133">Transmembrane helix</keyword>
<dbReference type="InterPro" id="IPR029044">
    <property type="entry name" value="Nucleotide-diphossugar_trans"/>
</dbReference>
<feature type="transmembrane region" description="Helical" evidence="4">
    <location>
        <begin position="428"/>
        <end position="451"/>
    </location>
</feature>
<feature type="transmembrane region" description="Helical" evidence="4">
    <location>
        <begin position="294"/>
        <end position="314"/>
    </location>
</feature>
<feature type="transmembrane region" description="Helical" evidence="4">
    <location>
        <begin position="769"/>
        <end position="788"/>
    </location>
</feature>
<proteinExistence type="inferred from homology"/>